<protein>
    <submittedName>
        <fullName evidence="2">Uncharacterized protein</fullName>
    </submittedName>
</protein>
<accession>A0A2N9JDJ9</accession>
<dbReference type="AlphaFoldDB" id="A0A2N9JDJ9"/>
<dbReference type="EMBL" id="LT985188">
    <property type="protein sequence ID" value="SPD85578.1"/>
    <property type="molecule type" value="Genomic_DNA"/>
</dbReference>
<evidence type="ECO:0000256" key="1">
    <source>
        <dbReference type="SAM" id="MobiDB-lite"/>
    </source>
</evidence>
<name>A0A2N9JDJ9_9ACTN</name>
<dbReference type="KEGG" id="mgg:MPLG2_0542"/>
<feature type="region of interest" description="Disordered" evidence="1">
    <location>
        <begin position="1"/>
        <end position="76"/>
    </location>
</feature>
<dbReference type="Proteomes" id="UP000238164">
    <property type="component" value="Chromosome 1"/>
</dbReference>
<dbReference type="AntiFam" id="ANF00011">
    <property type="entry name" value="tRNA translation"/>
</dbReference>
<gene>
    <name evidence="2" type="ORF">MPLG2_0542</name>
</gene>
<evidence type="ECO:0000313" key="2">
    <source>
        <dbReference type="EMBL" id="SPD85578.1"/>
    </source>
</evidence>
<organism evidence="2 3">
    <name type="scientific">Micropruina glycogenica</name>
    <dbReference type="NCBI Taxonomy" id="75385"/>
    <lineage>
        <taxon>Bacteria</taxon>
        <taxon>Bacillati</taxon>
        <taxon>Actinomycetota</taxon>
        <taxon>Actinomycetes</taxon>
        <taxon>Propionibacteriales</taxon>
        <taxon>Nocardioidaceae</taxon>
        <taxon>Micropruina</taxon>
    </lineage>
</organism>
<reference evidence="2 3" key="1">
    <citation type="submission" date="2018-02" db="EMBL/GenBank/DDBJ databases">
        <authorList>
            <person name="Cohen D.B."/>
            <person name="Kent A.D."/>
        </authorList>
    </citation>
    <scope>NUCLEOTIDE SEQUENCE [LARGE SCALE GENOMIC DNA]</scope>
    <source>
        <strain evidence="2">1</strain>
    </source>
</reference>
<proteinExistence type="predicted"/>
<evidence type="ECO:0000313" key="3">
    <source>
        <dbReference type="Proteomes" id="UP000238164"/>
    </source>
</evidence>
<keyword evidence="3" id="KW-1185">Reference proteome</keyword>
<sequence>MQVACRPCGVWPSQPGIMPSRGGGHKWSGRQDSNLRSPAPKAGALATTLRPGSTPLDERRRTESRAGPPAALTAKS</sequence>